<reference evidence="2 3" key="1">
    <citation type="journal article" date="2024" name="Ann. Entomol. Soc. Am.">
        <title>Genomic analyses of the southern and eastern yellowjacket wasps (Hymenoptera: Vespidae) reveal evolutionary signatures of social life.</title>
        <authorList>
            <person name="Catto M.A."/>
            <person name="Caine P.B."/>
            <person name="Orr S.E."/>
            <person name="Hunt B.G."/>
            <person name="Goodisman M.A.D."/>
        </authorList>
    </citation>
    <scope>NUCLEOTIDE SEQUENCE [LARGE SCALE GENOMIC DNA]</scope>
    <source>
        <strain evidence="2">232</strain>
        <tissue evidence="2">Head and thorax</tissue>
    </source>
</reference>
<keyword evidence="3" id="KW-1185">Reference proteome</keyword>
<comment type="caution">
    <text evidence="2">The sequence shown here is derived from an EMBL/GenBank/DDBJ whole genome shotgun (WGS) entry which is preliminary data.</text>
</comment>
<dbReference type="Proteomes" id="UP001607303">
    <property type="component" value="Unassembled WGS sequence"/>
</dbReference>
<feature type="transmembrane region" description="Helical" evidence="1">
    <location>
        <begin position="40"/>
        <end position="66"/>
    </location>
</feature>
<organism evidence="2 3">
    <name type="scientific">Vespula maculifrons</name>
    <name type="common">Eastern yellow jacket</name>
    <name type="synonym">Wasp</name>
    <dbReference type="NCBI Taxonomy" id="7453"/>
    <lineage>
        <taxon>Eukaryota</taxon>
        <taxon>Metazoa</taxon>
        <taxon>Ecdysozoa</taxon>
        <taxon>Arthropoda</taxon>
        <taxon>Hexapoda</taxon>
        <taxon>Insecta</taxon>
        <taxon>Pterygota</taxon>
        <taxon>Neoptera</taxon>
        <taxon>Endopterygota</taxon>
        <taxon>Hymenoptera</taxon>
        <taxon>Apocrita</taxon>
        <taxon>Aculeata</taxon>
        <taxon>Vespoidea</taxon>
        <taxon>Vespidae</taxon>
        <taxon>Vespinae</taxon>
        <taxon>Vespula</taxon>
    </lineage>
</organism>
<evidence type="ECO:0000256" key="1">
    <source>
        <dbReference type="SAM" id="Phobius"/>
    </source>
</evidence>
<evidence type="ECO:0000313" key="2">
    <source>
        <dbReference type="EMBL" id="KAL2730223.1"/>
    </source>
</evidence>
<keyword evidence="1" id="KW-1133">Transmembrane helix</keyword>
<protein>
    <submittedName>
        <fullName evidence="2">Uncharacterized protein</fullName>
    </submittedName>
</protein>
<dbReference type="EMBL" id="JAYRBN010000091">
    <property type="protein sequence ID" value="KAL2730223.1"/>
    <property type="molecule type" value="Genomic_DNA"/>
</dbReference>
<keyword evidence="1" id="KW-0472">Membrane</keyword>
<gene>
    <name evidence="2" type="ORF">V1477_016034</name>
</gene>
<dbReference type="AlphaFoldDB" id="A0ABD2BBW3"/>
<proteinExistence type="predicted"/>
<evidence type="ECO:0000313" key="3">
    <source>
        <dbReference type="Proteomes" id="UP001607303"/>
    </source>
</evidence>
<keyword evidence="1" id="KW-0812">Transmembrane</keyword>
<sequence>MFLSFPEFYLLQRFCYTTRKIFDNFFVYIRLRITAFFSSLFFLFFFVIFNFLTWTDFFSFVCTIVARK</sequence>
<accession>A0ABD2BBW3</accession>
<name>A0ABD2BBW3_VESMC</name>